<evidence type="ECO:0000259" key="2">
    <source>
        <dbReference type="Pfam" id="PF00296"/>
    </source>
</evidence>
<dbReference type="RefSeq" id="WP_149765708.1">
    <property type="nucleotide sequence ID" value="NZ_FTMK01000011.1"/>
</dbReference>
<evidence type="ECO:0000256" key="1">
    <source>
        <dbReference type="ARBA" id="ARBA00023002"/>
    </source>
</evidence>
<dbReference type="OrthoDB" id="180193at2"/>
<feature type="domain" description="Luciferase-like" evidence="2">
    <location>
        <begin position="8"/>
        <end position="293"/>
    </location>
</feature>
<dbReference type="PANTHER" id="PTHR43244:SF1">
    <property type="entry name" value="5,10-METHYLENETETRAHYDROMETHANOPTERIN REDUCTASE"/>
    <property type="match status" value="1"/>
</dbReference>
<dbReference type="NCBIfam" id="TIGR03557">
    <property type="entry name" value="F420_G6P_family"/>
    <property type="match status" value="1"/>
</dbReference>
<dbReference type="AlphaFoldDB" id="A0A1N6UH55"/>
<dbReference type="Gene3D" id="3.20.20.30">
    <property type="entry name" value="Luciferase-like domain"/>
    <property type="match status" value="1"/>
</dbReference>
<dbReference type="NCBIfam" id="TIGR03885">
    <property type="entry name" value="flavin_revert"/>
    <property type="match status" value="1"/>
</dbReference>
<evidence type="ECO:0000313" key="4">
    <source>
        <dbReference type="Proteomes" id="UP000323956"/>
    </source>
</evidence>
<dbReference type="InterPro" id="IPR023907">
    <property type="entry name" value="Non-F420_Flavin_OxRdtase"/>
</dbReference>
<protein>
    <submittedName>
        <fullName evidence="3">Probable non-F420 flavinoid oxidoreductase</fullName>
    </submittedName>
</protein>
<dbReference type="InterPro" id="IPR019945">
    <property type="entry name" value="F420_G6P_DH-rel"/>
</dbReference>
<dbReference type="InterPro" id="IPR036661">
    <property type="entry name" value="Luciferase-like_sf"/>
</dbReference>
<evidence type="ECO:0000313" key="3">
    <source>
        <dbReference type="EMBL" id="SIQ64975.1"/>
    </source>
</evidence>
<name>A0A1N6UH55_9RHOB</name>
<dbReference type="SUPFAM" id="SSF51679">
    <property type="entry name" value="Bacterial luciferase-like"/>
    <property type="match status" value="1"/>
</dbReference>
<dbReference type="Pfam" id="PF00296">
    <property type="entry name" value="Bac_luciferase"/>
    <property type="match status" value="1"/>
</dbReference>
<dbReference type="InterPro" id="IPR050564">
    <property type="entry name" value="F420-G6PD/mer"/>
</dbReference>
<proteinExistence type="predicted"/>
<sequence length="330" mass="35067">MAVIGYHASHEQFAPSELLELVGQAEAAGFAAAMSSDHLAPWGEKQGQSGFAWSWLGAAMQATRLPFGVVTTPIGLRYHPLLVAQAAATLAQMYPGRLAVILGSGEALNERPFGAGWPGKQERTARLEEGVGIIQALLDGQEVTSSGFHKLEAARLYSLPDQAPALFAAALTPETARRAGGWAAGLATINMPRDRLRAVIDAFRDAAGEARPVHVQVHLSYAASQAEAEHNAVEQWRTNALPGSVAAELCSPAMFDAATGHMEVKDLASSVLISSDPSRHGEWLHQMAALGVERLLLHNVGRNQRAFIDIFGRQVLPQLQSDPGQAAAPA</sequence>
<reference evidence="3 4" key="1">
    <citation type="submission" date="2017-01" db="EMBL/GenBank/DDBJ databases">
        <authorList>
            <person name="Varghese N."/>
            <person name="Submissions S."/>
        </authorList>
    </citation>
    <scope>NUCLEOTIDE SEQUENCE [LARGE SCALE GENOMIC DNA]</scope>
    <source>
        <strain evidence="3 4">ATCC 700171</strain>
    </source>
</reference>
<dbReference type="GO" id="GO:0016705">
    <property type="term" value="F:oxidoreductase activity, acting on paired donors, with incorporation or reduction of molecular oxygen"/>
    <property type="evidence" value="ECO:0007669"/>
    <property type="project" value="InterPro"/>
</dbReference>
<organism evidence="3 4">
    <name type="scientific">Paracoccus thiocyanatus</name>
    <dbReference type="NCBI Taxonomy" id="34006"/>
    <lineage>
        <taxon>Bacteria</taxon>
        <taxon>Pseudomonadati</taxon>
        <taxon>Pseudomonadota</taxon>
        <taxon>Alphaproteobacteria</taxon>
        <taxon>Rhodobacterales</taxon>
        <taxon>Paracoccaceae</taxon>
        <taxon>Paracoccus</taxon>
    </lineage>
</organism>
<dbReference type="Proteomes" id="UP000323956">
    <property type="component" value="Unassembled WGS sequence"/>
</dbReference>
<dbReference type="PANTHER" id="PTHR43244">
    <property type="match status" value="1"/>
</dbReference>
<dbReference type="InterPro" id="IPR011251">
    <property type="entry name" value="Luciferase-like_dom"/>
</dbReference>
<keyword evidence="1" id="KW-0560">Oxidoreductase</keyword>
<accession>A0A1N6UH55</accession>
<gene>
    <name evidence="3" type="ORF">SAMN05421641_11149</name>
</gene>
<dbReference type="EMBL" id="FTMK01000011">
    <property type="protein sequence ID" value="SIQ64975.1"/>
    <property type="molecule type" value="Genomic_DNA"/>
</dbReference>